<name>A0AAP5TFG9_9LACO</name>
<dbReference type="AlphaFoldDB" id="A0AAP5TFG9"/>
<accession>A0AAP5TFG9</accession>
<dbReference type="Proteomes" id="UP001275867">
    <property type="component" value="Unassembled WGS sequence"/>
</dbReference>
<dbReference type="SUPFAM" id="SSF141694">
    <property type="entry name" value="AF2212/PG0164-like"/>
    <property type="match status" value="1"/>
</dbReference>
<sequence length="85" mass="9323">MYSSEVGKGGTYVIFPYDIRELFGKGRLKVHATFDGEAYDGSIVNMGIKNVDGSIGYILGIRKDIRQKISKSVGDKVHLTVSVII</sequence>
<evidence type="ECO:0000313" key="4">
    <source>
        <dbReference type="Proteomes" id="UP001275867"/>
    </source>
</evidence>
<proteinExistence type="predicted"/>
<dbReference type="Pfam" id="PF08922">
    <property type="entry name" value="DUF1905"/>
    <property type="match status" value="1"/>
</dbReference>
<reference evidence="1" key="2">
    <citation type="submission" date="2019-10" db="EMBL/GenBank/DDBJ databases">
        <title>Malate fermentation in French cider.</title>
        <authorList>
            <person name="Cousin F.J."/>
            <person name="Medina Fernandez S."/>
            <person name="Misery B."/>
            <person name="Laplace J.-M."/>
            <person name="Cretenet M."/>
        </authorList>
    </citation>
    <scope>NUCLEOTIDE SEQUENCE</scope>
    <source>
        <strain evidence="1">UCMA15901</strain>
    </source>
</reference>
<dbReference type="RefSeq" id="WP_057784587.1">
    <property type="nucleotide sequence ID" value="NZ_BJWE01000031.1"/>
</dbReference>
<protein>
    <submittedName>
        <fullName evidence="1">DUF1905 domain-containing protein</fullName>
    </submittedName>
</protein>
<dbReference type="EMBL" id="LXND01000001">
    <property type="protein sequence ID" value="OAD64995.1"/>
    <property type="molecule type" value="Genomic_DNA"/>
</dbReference>
<dbReference type="EMBL" id="WERX01000043">
    <property type="protein sequence ID" value="MDV7695169.1"/>
    <property type="molecule type" value="Genomic_DNA"/>
</dbReference>
<keyword evidence="3" id="KW-1185">Reference proteome</keyword>
<evidence type="ECO:0000313" key="3">
    <source>
        <dbReference type="Proteomes" id="UP000077280"/>
    </source>
</evidence>
<gene>
    <name evidence="2" type="ORF">A7K95_00045</name>
    <name evidence="1" type="ORF">GA842_09985</name>
</gene>
<dbReference type="InterPro" id="IPR015018">
    <property type="entry name" value="DUF1905"/>
</dbReference>
<dbReference type="GeneID" id="93383571"/>
<reference evidence="2 3" key="1">
    <citation type="submission" date="2016-05" db="EMBL/GenBank/DDBJ databases">
        <title>Draft genome sequence of Pediococcus parvulus 2.6, a probiotic beta-glucan producer strain.</title>
        <authorList>
            <person name="Mohedano M.L."/>
            <person name="Perez-Ramos A."/>
            <person name="Duenas M.T."/>
            <person name="Lamontanara A."/>
            <person name="Orru L."/>
            <person name="Spano G."/>
            <person name="Capozzi V."/>
            <person name="Lopez P."/>
        </authorList>
    </citation>
    <scope>NUCLEOTIDE SEQUENCE [LARGE SCALE GENOMIC DNA]</scope>
    <source>
        <strain evidence="2 3">2.6</strain>
    </source>
</reference>
<evidence type="ECO:0000313" key="1">
    <source>
        <dbReference type="EMBL" id="MDV7695169.1"/>
    </source>
</evidence>
<dbReference type="InterPro" id="IPR037079">
    <property type="entry name" value="AF2212/PG0164-like_sf"/>
</dbReference>
<comment type="caution">
    <text evidence="1">The sequence shown here is derived from an EMBL/GenBank/DDBJ whole genome shotgun (WGS) entry which is preliminary data.</text>
</comment>
<dbReference type="Gene3D" id="2.40.30.100">
    <property type="entry name" value="AF2212/PG0164-like"/>
    <property type="match status" value="1"/>
</dbReference>
<organism evidence="1 4">
    <name type="scientific">Pediococcus parvulus</name>
    <dbReference type="NCBI Taxonomy" id="54062"/>
    <lineage>
        <taxon>Bacteria</taxon>
        <taxon>Bacillati</taxon>
        <taxon>Bacillota</taxon>
        <taxon>Bacilli</taxon>
        <taxon>Lactobacillales</taxon>
        <taxon>Lactobacillaceae</taxon>
        <taxon>Pediococcus</taxon>
    </lineage>
</organism>
<dbReference type="Proteomes" id="UP000077280">
    <property type="component" value="Unassembled WGS sequence"/>
</dbReference>
<evidence type="ECO:0000313" key="2">
    <source>
        <dbReference type="EMBL" id="OAD64995.1"/>
    </source>
</evidence>